<reference evidence="3" key="1">
    <citation type="submission" date="2022-10" db="EMBL/GenBank/DDBJ databases">
        <title>Hoeflea sp. G2-23, isolated from marine algae.</title>
        <authorList>
            <person name="Kristyanto S."/>
            <person name="Kim J.M."/>
            <person name="Jeon C.O."/>
        </authorList>
    </citation>
    <scope>NUCLEOTIDE SEQUENCE</scope>
    <source>
        <strain evidence="3">G2-23</strain>
    </source>
</reference>
<dbReference type="RefSeq" id="WP_267653645.1">
    <property type="nucleotide sequence ID" value="NZ_JAOVZR010000001.1"/>
</dbReference>
<dbReference type="EMBL" id="JAOVZR010000001">
    <property type="protein sequence ID" value="MCY0148055.1"/>
    <property type="molecule type" value="Genomic_DNA"/>
</dbReference>
<comment type="caution">
    <text evidence="3">The sequence shown here is derived from an EMBL/GenBank/DDBJ whole genome shotgun (WGS) entry which is preliminary data.</text>
</comment>
<evidence type="ECO:0000256" key="2">
    <source>
        <dbReference type="SAM" id="Phobius"/>
    </source>
</evidence>
<evidence type="ECO:0000256" key="1">
    <source>
        <dbReference type="SAM" id="MobiDB-lite"/>
    </source>
</evidence>
<dbReference type="Proteomes" id="UP001073227">
    <property type="component" value="Unassembled WGS sequence"/>
</dbReference>
<keyword evidence="2" id="KW-0472">Membrane</keyword>
<keyword evidence="2" id="KW-0812">Transmembrane</keyword>
<proteinExistence type="predicted"/>
<name>A0ABT3Z8E8_9HYPH</name>
<feature type="compositionally biased region" description="Low complexity" evidence="1">
    <location>
        <begin position="173"/>
        <end position="185"/>
    </location>
</feature>
<gene>
    <name evidence="3" type="ORF">OEG84_10115</name>
</gene>
<evidence type="ECO:0000313" key="3">
    <source>
        <dbReference type="EMBL" id="MCY0148055.1"/>
    </source>
</evidence>
<accession>A0ABT3Z8E8</accession>
<organism evidence="3 4">
    <name type="scientific">Hoeflea algicola</name>
    <dbReference type="NCBI Taxonomy" id="2983763"/>
    <lineage>
        <taxon>Bacteria</taxon>
        <taxon>Pseudomonadati</taxon>
        <taxon>Pseudomonadota</taxon>
        <taxon>Alphaproteobacteria</taxon>
        <taxon>Hyphomicrobiales</taxon>
        <taxon>Rhizobiaceae</taxon>
        <taxon>Hoeflea</taxon>
    </lineage>
</organism>
<keyword evidence="2" id="KW-1133">Transmembrane helix</keyword>
<protein>
    <submittedName>
        <fullName evidence="3">Uncharacterized protein</fullName>
    </submittedName>
</protein>
<feature type="region of interest" description="Disordered" evidence="1">
    <location>
        <begin position="149"/>
        <end position="213"/>
    </location>
</feature>
<feature type="compositionally biased region" description="Polar residues" evidence="1">
    <location>
        <begin position="193"/>
        <end position="205"/>
    </location>
</feature>
<feature type="transmembrane region" description="Helical" evidence="2">
    <location>
        <begin position="218"/>
        <end position="241"/>
    </location>
</feature>
<feature type="compositionally biased region" description="Polar residues" evidence="1">
    <location>
        <begin position="151"/>
        <end position="170"/>
    </location>
</feature>
<keyword evidence="4" id="KW-1185">Reference proteome</keyword>
<sequence length="249" mass="26940">MTDHTVPTSPDRRLADIVREVKIAVADRTDVVVDMRDAVRARLELLALEIKPVLDEIDPTDDRFDFGISPGLQPRLWIDAVAHVHMGNDRRVFRFVRDTRLGRVVMSETPDMSATADAVTRYIAERVIERERILSGDFESMKALAGATEATARQSDAGSNETARSAQDGSVSPAAADAQPQAWDADGAEETRPQQTAVAASSLQTEIPPKKASRGSGFVLGASWFILGCVAGAAVLVVALWDRLTAFIG</sequence>
<evidence type="ECO:0000313" key="4">
    <source>
        <dbReference type="Proteomes" id="UP001073227"/>
    </source>
</evidence>